<gene>
    <name evidence="13" type="primary">gmk</name>
    <name evidence="15" type="ordered locus">Turpa_3050</name>
</gene>
<dbReference type="STRING" id="869212.Turpa_3050"/>
<dbReference type="PANTHER" id="PTHR23117">
    <property type="entry name" value="GUANYLATE KINASE-RELATED"/>
    <property type="match status" value="1"/>
</dbReference>
<dbReference type="RefSeq" id="WP_014804190.1">
    <property type="nucleotide sequence ID" value="NC_018020.1"/>
</dbReference>
<evidence type="ECO:0000256" key="1">
    <source>
        <dbReference type="ARBA" id="ARBA00003531"/>
    </source>
</evidence>
<evidence type="ECO:0000256" key="6">
    <source>
        <dbReference type="ARBA" id="ARBA00022490"/>
    </source>
</evidence>
<dbReference type="Pfam" id="PF00625">
    <property type="entry name" value="Guanylate_kin"/>
    <property type="match status" value="1"/>
</dbReference>
<evidence type="ECO:0000256" key="12">
    <source>
        <dbReference type="ARBA" id="ARBA00048594"/>
    </source>
</evidence>
<dbReference type="FunFam" id="3.30.63.10:FF:000005">
    <property type="entry name" value="Guanylate kinase"/>
    <property type="match status" value="1"/>
</dbReference>
<evidence type="ECO:0000256" key="4">
    <source>
        <dbReference type="ARBA" id="ARBA00012961"/>
    </source>
</evidence>
<reference evidence="15 16" key="1">
    <citation type="submission" date="2012-06" db="EMBL/GenBank/DDBJ databases">
        <title>The complete chromosome of genome of Turneriella parva DSM 21527.</title>
        <authorList>
            <consortium name="US DOE Joint Genome Institute (JGI-PGF)"/>
            <person name="Lucas S."/>
            <person name="Han J."/>
            <person name="Lapidus A."/>
            <person name="Bruce D."/>
            <person name="Goodwin L."/>
            <person name="Pitluck S."/>
            <person name="Peters L."/>
            <person name="Kyrpides N."/>
            <person name="Mavromatis K."/>
            <person name="Ivanova N."/>
            <person name="Mikhailova N."/>
            <person name="Chertkov O."/>
            <person name="Detter J.C."/>
            <person name="Tapia R."/>
            <person name="Han C."/>
            <person name="Land M."/>
            <person name="Hauser L."/>
            <person name="Markowitz V."/>
            <person name="Cheng J.-F."/>
            <person name="Hugenholtz P."/>
            <person name="Woyke T."/>
            <person name="Wu D."/>
            <person name="Gronow S."/>
            <person name="Wellnitz S."/>
            <person name="Brambilla E."/>
            <person name="Klenk H.-P."/>
            <person name="Eisen J.A."/>
        </authorList>
    </citation>
    <scope>NUCLEOTIDE SEQUENCE [LARGE SCALE GENOMIC DNA]</scope>
    <source>
        <strain evidence="16">ATCC BAA-1111 / DSM 21527 / NCTC 11395 / H</strain>
    </source>
</reference>
<feature type="binding site" evidence="13">
    <location>
        <begin position="11"/>
        <end position="18"/>
    </location>
    <ligand>
        <name>ATP</name>
        <dbReference type="ChEBI" id="CHEBI:30616"/>
    </ligand>
</feature>
<dbReference type="CDD" id="cd00071">
    <property type="entry name" value="GMPK"/>
    <property type="match status" value="1"/>
</dbReference>
<dbReference type="NCBIfam" id="TIGR03263">
    <property type="entry name" value="guanyl_kin"/>
    <property type="match status" value="1"/>
</dbReference>
<dbReference type="AlphaFoldDB" id="I4B8T2"/>
<evidence type="ECO:0000256" key="13">
    <source>
        <dbReference type="HAMAP-Rule" id="MF_00328"/>
    </source>
</evidence>
<dbReference type="PROSITE" id="PS00856">
    <property type="entry name" value="GUANYLATE_KINASE_1"/>
    <property type="match status" value="1"/>
</dbReference>
<comment type="similarity">
    <text evidence="3 13">Belongs to the guanylate kinase family.</text>
</comment>
<dbReference type="Gene3D" id="3.30.63.10">
    <property type="entry name" value="Guanylate Kinase phosphate binding domain"/>
    <property type="match status" value="1"/>
</dbReference>
<evidence type="ECO:0000313" key="15">
    <source>
        <dbReference type="EMBL" id="AFM13689.1"/>
    </source>
</evidence>
<evidence type="ECO:0000256" key="10">
    <source>
        <dbReference type="ARBA" id="ARBA00022840"/>
    </source>
</evidence>
<dbReference type="GO" id="GO:0005829">
    <property type="term" value="C:cytosol"/>
    <property type="evidence" value="ECO:0007669"/>
    <property type="project" value="TreeGrafter"/>
</dbReference>
<accession>I4B8T2</accession>
<keyword evidence="10 13" id="KW-0067">ATP-binding</keyword>
<keyword evidence="7 13" id="KW-0808">Transferase</keyword>
<keyword evidence="9 13" id="KW-0418">Kinase</keyword>
<dbReference type="PANTHER" id="PTHR23117:SF13">
    <property type="entry name" value="GUANYLATE KINASE"/>
    <property type="match status" value="1"/>
</dbReference>
<evidence type="ECO:0000256" key="2">
    <source>
        <dbReference type="ARBA" id="ARBA00004496"/>
    </source>
</evidence>
<evidence type="ECO:0000256" key="7">
    <source>
        <dbReference type="ARBA" id="ARBA00022679"/>
    </source>
</evidence>
<evidence type="ECO:0000256" key="3">
    <source>
        <dbReference type="ARBA" id="ARBA00005790"/>
    </source>
</evidence>
<evidence type="ECO:0000313" key="16">
    <source>
        <dbReference type="Proteomes" id="UP000006048"/>
    </source>
</evidence>
<comment type="catalytic activity">
    <reaction evidence="12 13">
        <text>GMP + ATP = GDP + ADP</text>
        <dbReference type="Rhea" id="RHEA:20780"/>
        <dbReference type="ChEBI" id="CHEBI:30616"/>
        <dbReference type="ChEBI" id="CHEBI:58115"/>
        <dbReference type="ChEBI" id="CHEBI:58189"/>
        <dbReference type="ChEBI" id="CHEBI:456216"/>
        <dbReference type="EC" id="2.7.4.8"/>
    </reaction>
</comment>
<dbReference type="OrthoDB" id="9808150at2"/>
<dbReference type="EMBL" id="CP002959">
    <property type="protein sequence ID" value="AFM13689.1"/>
    <property type="molecule type" value="Genomic_DNA"/>
</dbReference>
<dbReference type="InterPro" id="IPR008145">
    <property type="entry name" value="GK/Ca_channel_bsu"/>
</dbReference>
<feature type="domain" description="Guanylate kinase-like" evidence="14">
    <location>
        <begin position="4"/>
        <end position="182"/>
    </location>
</feature>
<dbReference type="GO" id="GO:0004385">
    <property type="term" value="F:GMP kinase activity"/>
    <property type="evidence" value="ECO:0007669"/>
    <property type="project" value="UniProtKB-UniRule"/>
</dbReference>
<protein>
    <recommendedName>
        <fullName evidence="5 13">Guanylate kinase</fullName>
        <ecNumber evidence="4 13">2.7.4.8</ecNumber>
    </recommendedName>
    <alternativeName>
        <fullName evidence="11 13">GMP kinase</fullName>
    </alternativeName>
</protein>
<dbReference type="PROSITE" id="PS50052">
    <property type="entry name" value="GUANYLATE_KINASE_2"/>
    <property type="match status" value="1"/>
</dbReference>
<dbReference type="Gene3D" id="3.40.50.300">
    <property type="entry name" value="P-loop containing nucleotide triphosphate hydrolases"/>
    <property type="match status" value="1"/>
</dbReference>
<evidence type="ECO:0000256" key="8">
    <source>
        <dbReference type="ARBA" id="ARBA00022741"/>
    </source>
</evidence>
<comment type="subcellular location">
    <subcellularLocation>
        <location evidence="2 13">Cytoplasm</location>
    </subcellularLocation>
</comment>
<dbReference type="EC" id="2.7.4.8" evidence="4 13"/>
<dbReference type="HAMAP" id="MF_00328">
    <property type="entry name" value="Guanylate_kinase"/>
    <property type="match status" value="1"/>
</dbReference>
<sequence>MFERPLFVISAPSGAGKNSLINVLLQKEPRLSHSISSTTRRQRGTEQEGVNYYFLSREEFEKRVAEGAFLEYARVLDNYYGTEIRELERIFDSGKYPILDIDVQGAQTLRGKVRRMVSLFIIPPDMQELERRLRARGSESEAEIQSRLQLARLEIMEKENFDYVVVNDDLMQAAEELAKIVRAHMV</sequence>
<proteinExistence type="inferred from homology"/>
<organism evidence="15 16">
    <name type="scientific">Turneriella parva (strain ATCC BAA-1111 / DSM 21527 / NCTC 11395 / H)</name>
    <name type="common">Leptospira parva</name>
    <dbReference type="NCBI Taxonomy" id="869212"/>
    <lineage>
        <taxon>Bacteria</taxon>
        <taxon>Pseudomonadati</taxon>
        <taxon>Spirochaetota</taxon>
        <taxon>Spirochaetia</taxon>
        <taxon>Leptospirales</taxon>
        <taxon>Leptospiraceae</taxon>
        <taxon>Turneriella</taxon>
    </lineage>
</organism>
<dbReference type="KEGG" id="tpx:Turpa_3050"/>
<dbReference type="HOGENOM" id="CLU_001715_1_2_12"/>
<comment type="function">
    <text evidence="1 13">Essential for recycling GMP and indirectly, cGMP.</text>
</comment>
<evidence type="ECO:0000256" key="11">
    <source>
        <dbReference type="ARBA" id="ARBA00030128"/>
    </source>
</evidence>
<dbReference type="InterPro" id="IPR027417">
    <property type="entry name" value="P-loop_NTPase"/>
</dbReference>
<evidence type="ECO:0000256" key="9">
    <source>
        <dbReference type="ARBA" id="ARBA00022777"/>
    </source>
</evidence>
<dbReference type="Proteomes" id="UP000006048">
    <property type="component" value="Chromosome"/>
</dbReference>
<dbReference type="InterPro" id="IPR017665">
    <property type="entry name" value="Guanylate_kinase"/>
</dbReference>
<dbReference type="InterPro" id="IPR008144">
    <property type="entry name" value="Guanylate_kin-like_dom"/>
</dbReference>
<dbReference type="PATRIC" id="fig|869212.3.peg.3076"/>
<dbReference type="GO" id="GO:0005524">
    <property type="term" value="F:ATP binding"/>
    <property type="evidence" value="ECO:0007669"/>
    <property type="project" value="UniProtKB-UniRule"/>
</dbReference>
<evidence type="ECO:0000259" key="14">
    <source>
        <dbReference type="PROSITE" id="PS50052"/>
    </source>
</evidence>
<keyword evidence="16" id="KW-1185">Reference proteome</keyword>
<name>I4B8T2_TURPD</name>
<dbReference type="SUPFAM" id="SSF52540">
    <property type="entry name" value="P-loop containing nucleoside triphosphate hydrolases"/>
    <property type="match status" value="1"/>
</dbReference>
<dbReference type="SMART" id="SM00072">
    <property type="entry name" value="GuKc"/>
    <property type="match status" value="1"/>
</dbReference>
<dbReference type="InterPro" id="IPR020590">
    <property type="entry name" value="Guanylate_kinase_CS"/>
</dbReference>
<keyword evidence="8 13" id="KW-0547">Nucleotide-binding</keyword>
<keyword evidence="6 13" id="KW-0963">Cytoplasm</keyword>
<evidence type="ECO:0000256" key="5">
    <source>
        <dbReference type="ARBA" id="ARBA00016296"/>
    </source>
</evidence>